<dbReference type="EMBL" id="CP034726">
    <property type="protein sequence ID" value="QBP18229.1"/>
    <property type="molecule type" value="Genomic_DNA"/>
</dbReference>
<dbReference type="KEGG" id="lji:ELX58_03560"/>
<keyword evidence="2" id="KW-1185">Reference proteome</keyword>
<name>A0A4V1ALN6_9LACO</name>
<accession>A0A4V1ALN6</accession>
<organism evidence="1 2">
    <name type="scientific">Acetilactobacillus jinshanensis</name>
    <dbReference type="NCBI Taxonomy" id="1720083"/>
    <lineage>
        <taxon>Bacteria</taxon>
        <taxon>Bacillati</taxon>
        <taxon>Bacillota</taxon>
        <taxon>Bacilli</taxon>
        <taxon>Lactobacillales</taxon>
        <taxon>Lactobacillaceae</taxon>
        <taxon>Acetilactobacillus</taxon>
    </lineage>
</organism>
<evidence type="ECO:0000313" key="2">
    <source>
        <dbReference type="Proteomes" id="UP000294321"/>
    </source>
</evidence>
<dbReference type="RefSeq" id="WP_133441790.1">
    <property type="nucleotide sequence ID" value="NZ_CP034726.1"/>
</dbReference>
<reference evidence="2" key="1">
    <citation type="submission" date="2018-12" db="EMBL/GenBank/DDBJ databases">
        <title>A new species of lactobacillus.</title>
        <authorList>
            <person name="Jian Y."/>
            <person name="Xin L."/>
            <person name="Hong Z.J."/>
            <person name="Ming L.Z."/>
            <person name="Hong X.Z."/>
        </authorList>
    </citation>
    <scope>NUCLEOTIDE SEQUENCE [LARGE SCALE GENOMIC DNA]</scope>
    <source>
        <strain evidence="2">HSLZ-75</strain>
    </source>
</reference>
<evidence type="ECO:0000313" key="1">
    <source>
        <dbReference type="EMBL" id="QBP18229.1"/>
    </source>
</evidence>
<proteinExistence type="predicted"/>
<protein>
    <submittedName>
        <fullName evidence="1">Uncharacterized protein</fullName>
    </submittedName>
</protein>
<sequence>MTENFKCHQLNLGDRVSLQMMSNHLNLTSSIGTSDFALTGTIKAFKQLKNSRGWKQFVDNAEIKAID</sequence>
<gene>
    <name evidence="1" type="ORF">ELX58_03560</name>
</gene>
<dbReference type="AlphaFoldDB" id="A0A4V1ALN6"/>
<dbReference type="Proteomes" id="UP000294321">
    <property type="component" value="Chromosome"/>
</dbReference>